<evidence type="ECO:0008006" key="3">
    <source>
        <dbReference type="Google" id="ProtNLM"/>
    </source>
</evidence>
<accession>A0ABT9W0R0</accession>
<reference evidence="1 2" key="1">
    <citation type="submission" date="2023-07" db="EMBL/GenBank/DDBJ databases">
        <title>Genomic Encyclopedia of Type Strains, Phase IV (KMG-IV): sequencing the most valuable type-strain genomes for metagenomic binning, comparative biology and taxonomic classification.</title>
        <authorList>
            <person name="Goeker M."/>
        </authorList>
    </citation>
    <scope>NUCLEOTIDE SEQUENCE [LARGE SCALE GENOMIC DNA]</scope>
    <source>
        <strain evidence="1 2">DSM 12751</strain>
    </source>
</reference>
<dbReference type="Proteomes" id="UP001235840">
    <property type="component" value="Unassembled WGS sequence"/>
</dbReference>
<organism evidence="1 2">
    <name type="scientific">Caldalkalibacillus horti</name>
    <dbReference type="NCBI Taxonomy" id="77523"/>
    <lineage>
        <taxon>Bacteria</taxon>
        <taxon>Bacillati</taxon>
        <taxon>Bacillota</taxon>
        <taxon>Bacilli</taxon>
        <taxon>Bacillales</taxon>
        <taxon>Bacillaceae</taxon>
        <taxon>Caldalkalibacillus</taxon>
    </lineage>
</organism>
<protein>
    <recommendedName>
        <fullName evidence="3">DUF2642 domain-containing protein</fullName>
    </recommendedName>
</protein>
<comment type="caution">
    <text evidence="1">The sequence shown here is derived from an EMBL/GenBank/DDBJ whole genome shotgun (WGS) entry which is preliminary data.</text>
</comment>
<keyword evidence="2" id="KW-1185">Reference proteome</keyword>
<evidence type="ECO:0000313" key="2">
    <source>
        <dbReference type="Proteomes" id="UP001235840"/>
    </source>
</evidence>
<gene>
    <name evidence="1" type="ORF">J2S11_002601</name>
</gene>
<name>A0ABT9W0R0_9BACI</name>
<proteinExistence type="predicted"/>
<evidence type="ECO:0000313" key="1">
    <source>
        <dbReference type="EMBL" id="MDQ0166685.1"/>
    </source>
</evidence>
<dbReference type="EMBL" id="JAUSTY010000010">
    <property type="protein sequence ID" value="MDQ0166685.1"/>
    <property type="molecule type" value="Genomic_DNA"/>
</dbReference>
<sequence>MVHSLYEACYSCLGKNVVLQVIDGRELRGVVNHVTDEHIVLSPMIGGDVFGVQDSQAGSHSIVENNEIGEPERGFFNPYIVPLAAIAGLAVVGTAPFWGGGGFGGGYAGYGKPFYGGYGRPGFGYPAGYGYPPSYGAGYGGAGGFFW</sequence>
<dbReference type="RefSeq" id="WP_307395088.1">
    <property type="nucleotide sequence ID" value="NZ_BAAADK010000047.1"/>
</dbReference>